<evidence type="ECO:0000256" key="5">
    <source>
        <dbReference type="SAM" id="SignalP"/>
    </source>
</evidence>
<protein>
    <submittedName>
        <fullName evidence="7">Multidrug resistance-associated protein 4</fullName>
    </submittedName>
</protein>
<reference evidence="7 8" key="1">
    <citation type="journal article" date="2023" name="BMC Biol.">
        <title>The compact genome of the sponge Oopsacas minuta (Hexactinellida) is lacking key metazoan core genes.</title>
        <authorList>
            <person name="Santini S."/>
            <person name="Schenkelaars Q."/>
            <person name="Jourda C."/>
            <person name="Duchesne M."/>
            <person name="Belahbib H."/>
            <person name="Rocher C."/>
            <person name="Selva M."/>
            <person name="Riesgo A."/>
            <person name="Vervoort M."/>
            <person name="Leys S.P."/>
            <person name="Kodjabachian L."/>
            <person name="Le Bivic A."/>
            <person name="Borchiellini C."/>
            <person name="Claverie J.M."/>
            <person name="Renard E."/>
        </authorList>
    </citation>
    <scope>NUCLEOTIDE SEQUENCE [LARGE SCALE GENOMIC DNA]</scope>
    <source>
        <strain evidence="7">SPO-2</strain>
    </source>
</reference>
<feature type="domain" description="ABC transporter" evidence="6">
    <location>
        <begin position="43"/>
        <end position="88"/>
    </location>
</feature>
<dbReference type="Pfam" id="PF00005">
    <property type="entry name" value="ABC_tran"/>
    <property type="match status" value="2"/>
</dbReference>
<evidence type="ECO:0000256" key="3">
    <source>
        <dbReference type="ARBA" id="ARBA00022741"/>
    </source>
</evidence>
<dbReference type="PANTHER" id="PTHR24223:SF456">
    <property type="entry name" value="MULTIDRUG RESISTANCE-ASSOCIATED PROTEIN LETHAL(2)03659"/>
    <property type="match status" value="1"/>
</dbReference>
<comment type="subcellular location">
    <subcellularLocation>
        <location evidence="1">Membrane</location>
        <topology evidence="1">Multi-pass membrane protein</topology>
    </subcellularLocation>
</comment>
<evidence type="ECO:0000313" key="7">
    <source>
        <dbReference type="EMBL" id="KAI6649863.1"/>
    </source>
</evidence>
<organism evidence="7 8">
    <name type="scientific">Oopsacas minuta</name>
    <dbReference type="NCBI Taxonomy" id="111878"/>
    <lineage>
        <taxon>Eukaryota</taxon>
        <taxon>Metazoa</taxon>
        <taxon>Porifera</taxon>
        <taxon>Hexactinellida</taxon>
        <taxon>Hexasterophora</taxon>
        <taxon>Lyssacinosida</taxon>
        <taxon>Leucopsacidae</taxon>
        <taxon>Oopsacas</taxon>
    </lineage>
</organism>
<comment type="similarity">
    <text evidence="2">Belongs to the ABC transporter superfamily. ABCC family. Conjugate transporter (TC 3.A.1.208) subfamily.</text>
</comment>
<sequence length="156" mass="17054">MKRLLTVWFIIHLIAKISFQLNSQNFSASWKGTDKEYFDSLVLKDININISHPQLVAIAGPIGAGKSSLIMSVINELPGLSGHINTTGVLSYAAQEVLSACSLKEDINSFEDTDMTLIGERGVTLSGGQKSRISLARSIYHEADVFLFDDPLVLLT</sequence>
<dbReference type="SUPFAM" id="SSF52540">
    <property type="entry name" value="P-loop containing nucleoside triphosphate hydrolases"/>
    <property type="match status" value="1"/>
</dbReference>
<evidence type="ECO:0000256" key="4">
    <source>
        <dbReference type="ARBA" id="ARBA00022840"/>
    </source>
</evidence>
<accession>A0AAV7JM33</accession>
<feature type="domain" description="ABC transporter" evidence="6">
    <location>
        <begin position="112"/>
        <end position="152"/>
    </location>
</feature>
<evidence type="ECO:0000313" key="8">
    <source>
        <dbReference type="Proteomes" id="UP001165289"/>
    </source>
</evidence>
<dbReference type="AlphaFoldDB" id="A0AAV7JM33"/>
<dbReference type="EMBL" id="JAKMXF010000317">
    <property type="protein sequence ID" value="KAI6649863.1"/>
    <property type="molecule type" value="Genomic_DNA"/>
</dbReference>
<feature type="signal peptide" evidence="5">
    <location>
        <begin position="1"/>
        <end position="20"/>
    </location>
</feature>
<dbReference type="GO" id="GO:0042626">
    <property type="term" value="F:ATPase-coupled transmembrane transporter activity"/>
    <property type="evidence" value="ECO:0007669"/>
    <property type="project" value="TreeGrafter"/>
</dbReference>
<evidence type="ECO:0000256" key="2">
    <source>
        <dbReference type="ARBA" id="ARBA00009726"/>
    </source>
</evidence>
<evidence type="ECO:0000259" key="6">
    <source>
        <dbReference type="Pfam" id="PF00005"/>
    </source>
</evidence>
<keyword evidence="4" id="KW-0067">ATP-binding</keyword>
<comment type="caution">
    <text evidence="7">The sequence shown here is derived from an EMBL/GenBank/DDBJ whole genome shotgun (WGS) entry which is preliminary data.</text>
</comment>
<dbReference type="InterPro" id="IPR027417">
    <property type="entry name" value="P-loop_NTPase"/>
</dbReference>
<evidence type="ECO:0000256" key="1">
    <source>
        <dbReference type="ARBA" id="ARBA00004141"/>
    </source>
</evidence>
<dbReference type="PANTHER" id="PTHR24223">
    <property type="entry name" value="ATP-BINDING CASSETTE SUB-FAMILY C"/>
    <property type="match status" value="1"/>
</dbReference>
<gene>
    <name evidence="7" type="ORF">LOD99_6413</name>
</gene>
<dbReference type="GO" id="GO:0005524">
    <property type="term" value="F:ATP binding"/>
    <property type="evidence" value="ECO:0007669"/>
    <property type="project" value="UniProtKB-KW"/>
</dbReference>
<keyword evidence="5" id="KW-0732">Signal</keyword>
<dbReference type="InterPro" id="IPR003439">
    <property type="entry name" value="ABC_transporter-like_ATP-bd"/>
</dbReference>
<keyword evidence="3" id="KW-0547">Nucleotide-binding</keyword>
<dbReference type="InterPro" id="IPR050173">
    <property type="entry name" value="ABC_transporter_C-like"/>
</dbReference>
<feature type="chain" id="PRO_5043496421" evidence="5">
    <location>
        <begin position="21"/>
        <end position="156"/>
    </location>
</feature>
<dbReference type="GO" id="GO:0016020">
    <property type="term" value="C:membrane"/>
    <property type="evidence" value="ECO:0007669"/>
    <property type="project" value="UniProtKB-SubCell"/>
</dbReference>
<proteinExistence type="inferred from homology"/>
<dbReference type="Proteomes" id="UP001165289">
    <property type="component" value="Unassembled WGS sequence"/>
</dbReference>
<name>A0AAV7JM33_9METZ</name>
<dbReference type="GO" id="GO:0016887">
    <property type="term" value="F:ATP hydrolysis activity"/>
    <property type="evidence" value="ECO:0007669"/>
    <property type="project" value="InterPro"/>
</dbReference>
<keyword evidence="8" id="KW-1185">Reference proteome</keyword>
<dbReference type="Gene3D" id="3.40.50.300">
    <property type="entry name" value="P-loop containing nucleotide triphosphate hydrolases"/>
    <property type="match status" value="2"/>
</dbReference>